<proteinExistence type="predicted"/>
<evidence type="ECO:0008006" key="3">
    <source>
        <dbReference type="Google" id="ProtNLM"/>
    </source>
</evidence>
<sequence length="124" mass="14115">MKADQFTKNILDLNTNILFIGIVEKSGHLNISSQREALDKYLKGRNAELIISESAYAVDLRKGFSSPFGNLTSICYEYSSLRILIIPVKDHTLFLLLNKDVNTSDLIQQIYRIINSTKELDLYS</sequence>
<dbReference type="Proteomes" id="UP000294299">
    <property type="component" value="Chromosome NFRAN"/>
</dbReference>
<keyword evidence="2" id="KW-1185">Reference proteome</keyword>
<dbReference type="EMBL" id="LR216287">
    <property type="protein sequence ID" value="VFJ13751.1"/>
    <property type="molecule type" value="Genomic_DNA"/>
</dbReference>
<dbReference type="AlphaFoldDB" id="A0A484I955"/>
<organism evidence="1 2">
    <name type="scientific">Candidatus Nitrosocosmicus franklandianus</name>
    <dbReference type="NCBI Taxonomy" id="1798806"/>
    <lineage>
        <taxon>Archaea</taxon>
        <taxon>Nitrososphaerota</taxon>
        <taxon>Nitrososphaeria</taxon>
        <taxon>Nitrososphaerales</taxon>
        <taxon>Nitrososphaeraceae</taxon>
        <taxon>Candidatus Nitrosocosmicus</taxon>
    </lineage>
</organism>
<dbReference type="OrthoDB" id="8019at2157"/>
<name>A0A484I955_9ARCH</name>
<protein>
    <recommendedName>
        <fullName evidence="3">Roadblock/LAMTOR2 domain-containing protein</fullName>
    </recommendedName>
</protein>
<dbReference type="RefSeq" id="WP_134483762.1">
    <property type="nucleotide sequence ID" value="NZ_LR216287.1"/>
</dbReference>
<dbReference type="GeneID" id="39420786"/>
<accession>A0A484I955</accession>
<reference evidence="1 2" key="1">
    <citation type="submission" date="2019-02" db="EMBL/GenBank/DDBJ databases">
        <authorList>
            <person name="Lehtovirta-Morley E L."/>
        </authorList>
    </citation>
    <scope>NUCLEOTIDE SEQUENCE [LARGE SCALE GENOMIC DNA]</scope>
    <source>
        <strain evidence="1">NFRAN1</strain>
    </source>
</reference>
<evidence type="ECO:0000313" key="1">
    <source>
        <dbReference type="EMBL" id="VFJ13751.1"/>
    </source>
</evidence>
<dbReference type="KEGG" id="nfn:NFRAN_1429"/>
<gene>
    <name evidence="1" type="ORF">NFRAN_1429</name>
</gene>
<evidence type="ECO:0000313" key="2">
    <source>
        <dbReference type="Proteomes" id="UP000294299"/>
    </source>
</evidence>